<dbReference type="InterPro" id="IPR002213">
    <property type="entry name" value="UDP_glucos_trans"/>
</dbReference>
<evidence type="ECO:0000256" key="2">
    <source>
        <dbReference type="ARBA" id="ARBA00004496"/>
    </source>
</evidence>
<dbReference type="Proteomes" id="UP000306584">
    <property type="component" value="Unassembled WGS sequence"/>
</dbReference>
<dbReference type="PANTHER" id="PTHR48050">
    <property type="entry name" value="STEROL 3-BETA-GLUCOSYLTRANSFERASE"/>
    <property type="match status" value="1"/>
</dbReference>
<feature type="compositionally biased region" description="Basic and acidic residues" evidence="13">
    <location>
        <begin position="189"/>
        <end position="205"/>
    </location>
</feature>
<evidence type="ECO:0000256" key="8">
    <source>
        <dbReference type="ARBA" id="ARBA00023006"/>
    </source>
</evidence>
<reference evidence="15 16" key="1">
    <citation type="submission" date="2018-10" db="EMBL/GenBank/DDBJ databases">
        <title>Fifty Aureobasidium pullulans genomes reveal a recombining polyextremotolerant generalist.</title>
        <authorList>
            <person name="Gostincar C."/>
            <person name="Turk M."/>
            <person name="Zajc J."/>
            <person name="Gunde-Cimerman N."/>
        </authorList>
    </citation>
    <scope>NUCLEOTIDE SEQUENCE [LARGE SCALE GENOMIC DNA]</scope>
    <source>
        <strain evidence="15 16">EXF-6604</strain>
    </source>
</reference>
<evidence type="ECO:0000256" key="4">
    <source>
        <dbReference type="ARBA" id="ARBA00012650"/>
    </source>
</evidence>
<dbReference type="PANTHER" id="PTHR48050:SF25">
    <property type="entry name" value="STEROL 3-BETA-GLUCOSYLTRANSFERASE"/>
    <property type="match status" value="1"/>
</dbReference>
<feature type="domain" description="PH" evidence="14">
    <location>
        <begin position="288"/>
        <end position="387"/>
    </location>
</feature>
<dbReference type="GO" id="GO:0005975">
    <property type="term" value="P:carbohydrate metabolic process"/>
    <property type="evidence" value="ECO:0007669"/>
    <property type="project" value="InterPro"/>
</dbReference>
<feature type="compositionally biased region" description="Polar residues" evidence="13">
    <location>
        <begin position="139"/>
        <end position="152"/>
    </location>
</feature>
<dbReference type="SUPFAM" id="SSF53756">
    <property type="entry name" value="UDP-Glycosyltransferase/glycogen phosphorylase"/>
    <property type="match status" value="1"/>
</dbReference>
<dbReference type="FunFam" id="3.40.50.2000:FF:000009">
    <property type="entry name" value="Sterol 3-beta-glucosyltransferase UGT80A2"/>
    <property type="match status" value="1"/>
</dbReference>
<feature type="compositionally biased region" description="Basic and acidic residues" evidence="13">
    <location>
        <begin position="633"/>
        <end position="656"/>
    </location>
</feature>
<dbReference type="GO" id="GO:0016020">
    <property type="term" value="C:membrane"/>
    <property type="evidence" value="ECO:0007669"/>
    <property type="project" value="UniProtKB-SubCell"/>
</dbReference>
<dbReference type="InterPro" id="IPR004182">
    <property type="entry name" value="GRAM"/>
</dbReference>
<dbReference type="Gene3D" id="2.30.29.30">
    <property type="entry name" value="Pleckstrin-homology domain (PH domain)/Phosphotyrosine-binding domain (PTB)"/>
    <property type="match status" value="3"/>
</dbReference>
<evidence type="ECO:0000256" key="12">
    <source>
        <dbReference type="ARBA" id="ARBA00049453"/>
    </source>
</evidence>
<evidence type="ECO:0000256" key="5">
    <source>
        <dbReference type="ARBA" id="ARBA00022490"/>
    </source>
</evidence>
<dbReference type="InterPro" id="IPR050426">
    <property type="entry name" value="Glycosyltransferase_28"/>
</dbReference>
<feature type="compositionally biased region" description="Basic and acidic residues" evidence="13">
    <location>
        <begin position="523"/>
        <end position="540"/>
    </location>
</feature>
<dbReference type="InterPro" id="IPR001849">
    <property type="entry name" value="PH_domain"/>
</dbReference>
<dbReference type="Pfam" id="PF00169">
    <property type="entry name" value="PH"/>
    <property type="match status" value="1"/>
</dbReference>
<name>A0A4S9KST2_AURPU</name>
<feature type="region of interest" description="Disordered" evidence="13">
    <location>
        <begin position="115"/>
        <end position="164"/>
    </location>
</feature>
<dbReference type="InterPro" id="IPR048066">
    <property type="entry name" value="ATG26_PH_GRAM1"/>
</dbReference>
<feature type="compositionally biased region" description="Low complexity" evidence="13">
    <location>
        <begin position="511"/>
        <end position="522"/>
    </location>
</feature>
<comment type="catalytic activity">
    <reaction evidence="11">
        <text>ergosterol + UDP-alpha-D-glucose = ergosteryl 3-beta-D-glucoside + UDP + H(+)</text>
        <dbReference type="Rhea" id="RHEA:61836"/>
        <dbReference type="ChEBI" id="CHEBI:15378"/>
        <dbReference type="ChEBI" id="CHEBI:16933"/>
        <dbReference type="ChEBI" id="CHEBI:52973"/>
        <dbReference type="ChEBI" id="CHEBI:58223"/>
        <dbReference type="ChEBI" id="CHEBI:58885"/>
    </reaction>
    <physiologicalReaction direction="left-to-right" evidence="11">
        <dbReference type="Rhea" id="RHEA:61837"/>
    </physiologicalReaction>
</comment>
<dbReference type="InterPro" id="IPR048065">
    <property type="entry name" value="ATG26_PH_GRAM2"/>
</dbReference>
<evidence type="ECO:0000256" key="11">
    <source>
        <dbReference type="ARBA" id="ARBA00047886"/>
    </source>
</evidence>
<feature type="compositionally biased region" description="Polar residues" evidence="13">
    <location>
        <begin position="1382"/>
        <end position="1395"/>
    </location>
</feature>
<dbReference type="EC" id="2.4.1.173" evidence="4"/>
<dbReference type="InterPro" id="IPR004276">
    <property type="entry name" value="GlycoTrans_28_N"/>
</dbReference>
<dbReference type="Gene3D" id="3.40.50.2000">
    <property type="entry name" value="Glycogen Phosphorylase B"/>
    <property type="match status" value="2"/>
</dbReference>
<dbReference type="FunFam" id="2.30.29.30:FF:000303">
    <property type="entry name" value="Sterol 3-beta-glucosyltransferase"/>
    <property type="match status" value="1"/>
</dbReference>
<accession>A0A4S9KST2</accession>
<evidence type="ECO:0000256" key="7">
    <source>
        <dbReference type="ARBA" id="ARBA00022679"/>
    </source>
</evidence>
<dbReference type="FunFam" id="3.40.50.2000:FF:000029">
    <property type="entry name" value="Sterol 3-beta-glucosyltransferase"/>
    <property type="match status" value="1"/>
</dbReference>
<dbReference type="CDD" id="cd13215">
    <property type="entry name" value="PH-GRAM1_AGT26"/>
    <property type="match status" value="1"/>
</dbReference>
<feature type="compositionally biased region" description="Polar residues" evidence="13">
    <location>
        <begin position="620"/>
        <end position="632"/>
    </location>
</feature>
<dbReference type="SMART" id="SM00568">
    <property type="entry name" value="GRAM"/>
    <property type="match status" value="2"/>
</dbReference>
<feature type="compositionally biased region" description="Polar residues" evidence="13">
    <location>
        <begin position="542"/>
        <end position="553"/>
    </location>
</feature>
<keyword evidence="5" id="KW-0963">Cytoplasm</keyword>
<evidence type="ECO:0000256" key="1">
    <source>
        <dbReference type="ARBA" id="ARBA00004170"/>
    </source>
</evidence>
<keyword evidence="7 15" id="KW-0808">Transferase</keyword>
<feature type="compositionally biased region" description="Acidic residues" evidence="13">
    <location>
        <begin position="1358"/>
        <end position="1370"/>
    </location>
</feature>
<dbReference type="InterPro" id="IPR011993">
    <property type="entry name" value="PH-like_dom_sf"/>
</dbReference>
<feature type="region of interest" description="Disordered" evidence="13">
    <location>
        <begin position="620"/>
        <end position="657"/>
    </location>
</feature>
<sequence length="1415" mass="157290">MLGARVRHSGAPSILVPRPRYCIRKQAGSPSPAAALQPELALSLSLNMTSRRNTPQARRRVSMELPERFRFDDDDDEEDQDQELDRAQPIDMAMMHQSVFGIIAATQSKANTMRSMLQEADSDSDDTTPPPTRPNRSTLDPTTLPLRQSPLSRNKHLKRVSEPNLVQSLPGLRSAPKMTFATTTPTRFSKSDDLPEPIHHGRTDLESSQSTITKPASRKPIPVPDMSSSTTQVALPDALKDIFDFDEAEKVVAKYPCWYLQSVLLQGYIYITQRHICFYAYLQKKTGVTIKSGYLTKRGQRNPRYKKYWFVLKGDVLSYYKDPSTPFSPRDVIDLRYGVSADLTAAQGQDKESTSFSVTTDAKTYNFKAETASSASEWVKQIQKVIFRSRNNSDSVKICLPVDNVVDIEESNYPEFADTIKIRVIDNDETFAVDEYFFSFFGFGEEALRVLRSLTQETSAQRVLASRPVSPVITMSDRRPSSTHGRRSRLPSMSPAPGGIHENVTATLSPASGLTSRSARSSSELERSTLDLTQGREETLASRATTQRNSQKQKWGAFQQDSSESYVSSSDQGNDSEMSESAAGTDASGSHILSGSIMFHKPTIGKHHTDNVALHNAKASPQTDAPFASSNEAGKEPEVRASTRKTSDTETQDMRQSDSSALGGLMKVGAVPIQRASGFLYNSSKRVSGLFGSSPLEYYDKFSGMIAGGKKHYAEADELVPGEEVHDSEDEMTVREAEKSFRNHFALPDSEKLVATFFGFFHRVLPLYGKLYVGSTRLCFRSFIPGNWTKLVVPFKDIMDVDKERGFRFGYSGMVVVIRGHEEIFFEFGSQDLRDDCTITLLRSLDTTEPFQESVLLTEDEKRDAEAAAAENLLLQEARQGDQGGVELQPPRSLDQSDRESPAIFFDDPAASVLDFKPEGSLRITCLTIGSRGDVQPYIALCKGLLAEGHRPKIASHAEFGDWVRSHGIDFAPVEGNPAELMALCVDHGMFTPSFLYETNQKFWPFVRGLLKTAWAACQDSDLLIESPSAMAGIHIAEALGIPYFRAFTMPWTRTRAYPHAFGMQKSRMGGAYNYMTYVLFENIFWKATSFTINKWRKEDLGLKATSMEKMQQDKVPFFYNFSPSVVVPPLDFGEWIRVTGYWFLDEANGFTPQKELVEFIKKARADKAKLVYIGFGSVVVPDPKQLTQDIIAAVRKADVRCILSKGWSDRMDKGKAKALEVPLPDFMFQIASAPHDWLFRQVDAAVHHGGAGTTGASLRAGIPTIIKPFFGDQFFFGSKVQDLGVGQKVLTVTENALGKAIWIATHDSRMIEKARILGEQIRSEDGVGTAIKAMYRDMEYAKTLVQQRVARAAQGDTDAEDAEEAEVEDSWTLVENDSDPDATSPTAMMQPQSPSLGSSKGKSKLGLKYLPLRS</sequence>
<dbReference type="SUPFAM" id="SSF50729">
    <property type="entry name" value="PH domain-like"/>
    <property type="match status" value="1"/>
</dbReference>
<organism evidence="15 16">
    <name type="scientific">Aureobasidium pullulans</name>
    <name type="common">Black yeast</name>
    <name type="synonym">Pullularia pullulans</name>
    <dbReference type="NCBI Taxonomy" id="5580"/>
    <lineage>
        <taxon>Eukaryota</taxon>
        <taxon>Fungi</taxon>
        <taxon>Dikarya</taxon>
        <taxon>Ascomycota</taxon>
        <taxon>Pezizomycotina</taxon>
        <taxon>Dothideomycetes</taxon>
        <taxon>Dothideomycetidae</taxon>
        <taxon>Dothideales</taxon>
        <taxon>Saccotheciaceae</taxon>
        <taxon>Aureobasidium</taxon>
    </lineage>
</organism>
<gene>
    <name evidence="15" type="ORF">D6D01_07225</name>
</gene>
<feature type="region of interest" description="Disordered" evidence="13">
    <location>
        <begin position="880"/>
        <end position="899"/>
    </location>
</feature>
<feature type="region of interest" description="Disordered" evidence="13">
    <location>
        <begin position="183"/>
        <end position="229"/>
    </location>
</feature>
<dbReference type="Pfam" id="PF06722">
    <property type="entry name" value="EryCIII-like_C"/>
    <property type="match status" value="1"/>
</dbReference>
<evidence type="ECO:0000313" key="16">
    <source>
        <dbReference type="Proteomes" id="UP000306584"/>
    </source>
</evidence>
<evidence type="ECO:0000256" key="13">
    <source>
        <dbReference type="SAM" id="MobiDB-lite"/>
    </source>
</evidence>
<evidence type="ECO:0000256" key="6">
    <source>
        <dbReference type="ARBA" id="ARBA00022676"/>
    </source>
</evidence>
<keyword evidence="9" id="KW-0472">Membrane</keyword>
<dbReference type="InterPro" id="IPR010610">
    <property type="entry name" value="EryCIII-like_C"/>
</dbReference>
<dbReference type="GO" id="GO:0016906">
    <property type="term" value="F:sterol 3-beta-glucosyltransferase activity"/>
    <property type="evidence" value="ECO:0007669"/>
    <property type="project" value="UniProtKB-EC"/>
</dbReference>
<dbReference type="Pfam" id="PF03033">
    <property type="entry name" value="Glyco_transf_28"/>
    <property type="match status" value="1"/>
</dbReference>
<feature type="compositionally biased region" description="Basic and acidic residues" evidence="13">
    <location>
        <begin position="61"/>
        <end position="71"/>
    </location>
</feature>
<comment type="catalytic activity">
    <reaction evidence="12">
        <text>a sterol + UDP-alpha-D-glucose = a sterol 3-beta-D-glucoside + UDP + H(+)</text>
        <dbReference type="Rhea" id="RHEA:22724"/>
        <dbReference type="ChEBI" id="CHEBI:15378"/>
        <dbReference type="ChEBI" id="CHEBI:15889"/>
        <dbReference type="ChEBI" id="CHEBI:37424"/>
        <dbReference type="ChEBI" id="CHEBI:58223"/>
        <dbReference type="ChEBI" id="CHEBI:58885"/>
        <dbReference type="EC" id="2.4.1.173"/>
    </reaction>
    <physiologicalReaction direction="left-to-right" evidence="12">
        <dbReference type="Rhea" id="RHEA:22725"/>
    </physiologicalReaction>
</comment>
<dbReference type="EMBL" id="QZBD01000342">
    <property type="protein sequence ID" value="THY18650.1"/>
    <property type="molecule type" value="Genomic_DNA"/>
</dbReference>
<comment type="caution">
    <text evidence="15">The sequence shown here is derived from an EMBL/GenBank/DDBJ whole genome shotgun (WGS) entry which is preliminary data.</text>
</comment>
<keyword evidence="6" id="KW-0328">Glycosyltransferase</keyword>
<evidence type="ECO:0000256" key="3">
    <source>
        <dbReference type="ARBA" id="ARBA00006962"/>
    </source>
</evidence>
<dbReference type="GO" id="GO:0016125">
    <property type="term" value="P:sterol metabolic process"/>
    <property type="evidence" value="ECO:0007669"/>
    <property type="project" value="TreeGrafter"/>
</dbReference>
<evidence type="ECO:0000313" key="15">
    <source>
        <dbReference type="EMBL" id="THY18650.1"/>
    </source>
</evidence>
<proteinExistence type="inferred from homology"/>
<feature type="compositionally biased region" description="Acidic residues" evidence="13">
    <location>
        <begin position="72"/>
        <end position="82"/>
    </location>
</feature>
<dbReference type="GO" id="GO:0006914">
    <property type="term" value="P:autophagy"/>
    <property type="evidence" value="ECO:0007669"/>
    <property type="project" value="UniProtKB-KW"/>
</dbReference>
<dbReference type="Pfam" id="PF02893">
    <property type="entry name" value="GRAM"/>
    <property type="match status" value="2"/>
</dbReference>
<feature type="compositionally biased region" description="Low complexity" evidence="13">
    <location>
        <begin position="1396"/>
        <end position="1409"/>
    </location>
</feature>
<dbReference type="SMART" id="SM00233">
    <property type="entry name" value="PH"/>
    <property type="match status" value="1"/>
</dbReference>
<protein>
    <recommendedName>
        <fullName evidence="4">sterol 3beta-glucosyltransferase</fullName>
        <ecNumber evidence="4">2.4.1.173</ecNumber>
    </recommendedName>
    <alternativeName>
        <fullName evidence="10">Autophagy-related protein 26</fullName>
    </alternativeName>
</protein>
<dbReference type="CDD" id="cd03784">
    <property type="entry name" value="GT1_Gtf-like"/>
    <property type="match status" value="1"/>
</dbReference>
<evidence type="ECO:0000256" key="9">
    <source>
        <dbReference type="ARBA" id="ARBA00023136"/>
    </source>
</evidence>
<keyword evidence="8" id="KW-0072">Autophagy</keyword>
<comment type="similarity">
    <text evidence="3">Belongs to the glycosyltransferase 28 family.</text>
</comment>
<evidence type="ECO:0000259" key="14">
    <source>
        <dbReference type="PROSITE" id="PS50003"/>
    </source>
</evidence>
<evidence type="ECO:0000256" key="10">
    <source>
        <dbReference type="ARBA" id="ARBA00029843"/>
    </source>
</evidence>
<comment type="subcellular location">
    <subcellularLocation>
        <location evidence="2">Cytoplasm</location>
    </subcellularLocation>
    <subcellularLocation>
        <location evidence="1">Membrane</location>
        <topology evidence="1">Peripheral membrane protein</topology>
    </subcellularLocation>
</comment>
<feature type="region of interest" description="Disordered" evidence="13">
    <location>
        <begin position="470"/>
        <end position="589"/>
    </location>
</feature>
<dbReference type="GO" id="GO:0005737">
    <property type="term" value="C:cytoplasm"/>
    <property type="evidence" value="ECO:0007669"/>
    <property type="project" value="UniProtKB-SubCell"/>
</dbReference>
<feature type="region of interest" description="Disordered" evidence="13">
    <location>
        <begin position="48"/>
        <end position="82"/>
    </location>
</feature>
<dbReference type="PROSITE" id="PS50003">
    <property type="entry name" value="PH_DOMAIN"/>
    <property type="match status" value="1"/>
</dbReference>
<feature type="region of interest" description="Disordered" evidence="13">
    <location>
        <begin position="1353"/>
        <end position="1415"/>
    </location>
</feature>
<dbReference type="CDD" id="cd13216">
    <property type="entry name" value="PH-GRAM2_AGT26"/>
    <property type="match status" value="1"/>
</dbReference>